<evidence type="ECO:0000256" key="2">
    <source>
        <dbReference type="SAM" id="Phobius"/>
    </source>
</evidence>
<feature type="transmembrane region" description="Helical" evidence="2">
    <location>
        <begin position="49"/>
        <end position="66"/>
    </location>
</feature>
<dbReference type="Proteomes" id="UP001140091">
    <property type="component" value="Unassembled WGS sequence"/>
</dbReference>
<dbReference type="AlphaFoldDB" id="A0A9W8IYK7"/>
<feature type="transmembrane region" description="Helical" evidence="2">
    <location>
        <begin position="20"/>
        <end position="42"/>
    </location>
</feature>
<protein>
    <submittedName>
        <fullName evidence="3">Uncharacterized protein</fullName>
    </submittedName>
</protein>
<accession>A0A9W8IYK7</accession>
<keyword evidence="2" id="KW-0812">Transmembrane</keyword>
<gene>
    <name evidence="3" type="ORF">H1R20_g11360</name>
</gene>
<reference evidence="3" key="1">
    <citation type="submission" date="2022-06" db="EMBL/GenBank/DDBJ databases">
        <title>Genome Sequence of Candolleomyces eurysporus.</title>
        <authorList>
            <person name="Buettner E."/>
        </authorList>
    </citation>
    <scope>NUCLEOTIDE SEQUENCE</scope>
    <source>
        <strain evidence="3">VTCC 930004</strain>
    </source>
</reference>
<keyword evidence="4" id="KW-1185">Reference proteome</keyword>
<dbReference type="EMBL" id="JANBPK010001123">
    <property type="protein sequence ID" value="KAJ2925736.1"/>
    <property type="molecule type" value="Genomic_DNA"/>
</dbReference>
<evidence type="ECO:0000256" key="1">
    <source>
        <dbReference type="SAM" id="MobiDB-lite"/>
    </source>
</evidence>
<keyword evidence="2" id="KW-0472">Membrane</keyword>
<name>A0A9W8IYK7_9AGAR</name>
<feature type="compositionally biased region" description="Acidic residues" evidence="1">
    <location>
        <begin position="99"/>
        <end position="123"/>
    </location>
</feature>
<keyword evidence="2" id="KW-1133">Transmembrane helix</keyword>
<feature type="region of interest" description="Disordered" evidence="1">
    <location>
        <begin position="99"/>
        <end position="131"/>
    </location>
</feature>
<comment type="caution">
    <text evidence="3">The sequence shown here is derived from an EMBL/GenBank/DDBJ whole genome shotgun (WGS) entry which is preliminary data.</text>
</comment>
<evidence type="ECO:0000313" key="4">
    <source>
        <dbReference type="Proteomes" id="UP001140091"/>
    </source>
</evidence>
<organism evidence="3 4">
    <name type="scientific">Candolleomyces eurysporus</name>
    <dbReference type="NCBI Taxonomy" id="2828524"/>
    <lineage>
        <taxon>Eukaryota</taxon>
        <taxon>Fungi</taxon>
        <taxon>Dikarya</taxon>
        <taxon>Basidiomycota</taxon>
        <taxon>Agaricomycotina</taxon>
        <taxon>Agaricomycetes</taxon>
        <taxon>Agaricomycetidae</taxon>
        <taxon>Agaricales</taxon>
        <taxon>Agaricineae</taxon>
        <taxon>Psathyrellaceae</taxon>
        <taxon>Candolleomyces</taxon>
    </lineage>
</organism>
<proteinExistence type="predicted"/>
<evidence type="ECO:0000313" key="3">
    <source>
        <dbReference type="EMBL" id="KAJ2925736.1"/>
    </source>
</evidence>
<sequence length="338" mass="35535">MSISEILPLIDAESGYKPALTSGLAPTLPFLALWTLFAAATALRRFPPVVLALFFIFTVPLVLAVAELDVDSRSFPLPLELEPDDEDDDEEEAVVADAIDNEEAAEETVDEELVANDDDDEDPPPAPNSATELVLSPEFEVDAYRSAFFKNGDDASSDGGMLDPLRCPRILGLLILVGGGGAVLELALALPASRIDGAGAIGKVTVWSSSCGASGRLQLLPCRRAGRLLSVVSAATARARTPINSAIPGHVCVAQGRRRFPPLENLAKVQPDLERALFEQPLYALLHLRVCVGRNCKIEGGGASMREGRVAAGVSSGKADGMDEGKVEGIAEVGLGVA</sequence>
<feature type="non-terminal residue" evidence="3">
    <location>
        <position position="1"/>
    </location>
</feature>